<keyword evidence="2" id="KW-0460">Magnesium</keyword>
<dbReference type="Proteomes" id="UP000215043">
    <property type="component" value="Chromosome"/>
</dbReference>
<dbReference type="KEGG" id="aey:CDG81_09440"/>
<proteinExistence type="inferred from homology"/>
<dbReference type="GO" id="GO:0046872">
    <property type="term" value="F:metal ion binding"/>
    <property type="evidence" value="ECO:0007669"/>
    <property type="project" value="UniProtKB-KW"/>
</dbReference>
<accession>A0A099D850</accession>
<evidence type="ECO:0000313" key="4">
    <source>
        <dbReference type="EMBL" id="ASU78465.1"/>
    </source>
</evidence>
<dbReference type="CDD" id="cd00685">
    <property type="entry name" value="Trans_IPPS_HT"/>
    <property type="match status" value="1"/>
</dbReference>
<evidence type="ECO:0000256" key="3">
    <source>
        <dbReference type="RuleBase" id="RU004466"/>
    </source>
</evidence>
<dbReference type="RefSeq" id="WP_043571660.1">
    <property type="nucleotide sequence ID" value="NZ_CP022752.1"/>
</dbReference>
<dbReference type="PROSITE" id="PS00723">
    <property type="entry name" value="POLYPRENYL_SYNTHASE_1"/>
    <property type="match status" value="1"/>
</dbReference>
<name>A0A099D850_9ACTN</name>
<evidence type="ECO:0000256" key="2">
    <source>
        <dbReference type="ARBA" id="ARBA00022842"/>
    </source>
</evidence>
<dbReference type="EMBL" id="CP022752">
    <property type="protein sequence ID" value="ASU78465.1"/>
    <property type="molecule type" value="Genomic_DNA"/>
</dbReference>
<dbReference type="Gene3D" id="1.10.600.10">
    <property type="entry name" value="Farnesyl Diphosphate Synthase"/>
    <property type="match status" value="1"/>
</dbReference>
<dbReference type="OrthoDB" id="4497239at2"/>
<dbReference type="HOGENOM" id="CLU_014015_2_1_11"/>
<dbReference type="InterPro" id="IPR008949">
    <property type="entry name" value="Isoprenoid_synthase_dom_sf"/>
</dbReference>
<keyword evidence="1" id="KW-0479">Metal-binding</keyword>
<evidence type="ECO:0000313" key="5">
    <source>
        <dbReference type="EMBL" id="KGI82091.1"/>
    </source>
</evidence>
<dbReference type="eggNOG" id="COG0142">
    <property type="taxonomic scope" value="Bacteria"/>
</dbReference>
<dbReference type="InterPro" id="IPR033749">
    <property type="entry name" value="Polyprenyl_synt_CS"/>
</dbReference>
<dbReference type="EMBL" id="JPMV01000013">
    <property type="protein sequence ID" value="KGI82091.1"/>
    <property type="molecule type" value="Genomic_DNA"/>
</dbReference>
<evidence type="ECO:0000313" key="6">
    <source>
        <dbReference type="Proteomes" id="UP000029737"/>
    </source>
</evidence>
<dbReference type="PANTHER" id="PTHR12001:SF71">
    <property type="entry name" value="(2E,6E)-FARNESYL DIPHOSPHATE SYNTHASE"/>
    <property type="match status" value="1"/>
</dbReference>
<dbReference type="AlphaFoldDB" id="A0A099D850"/>
<dbReference type="InterPro" id="IPR000092">
    <property type="entry name" value="Polyprenyl_synt"/>
</dbReference>
<dbReference type="Proteomes" id="UP000029737">
    <property type="component" value="Unassembled WGS sequence"/>
</dbReference>
<organism evidence="4 7">
    <name type="scientific">Actinopolyspora erythraea</name>
    <dbReference type="NCBI Taxonomy" id="414996"/>
    <lineage>
        <taxon>Bacteria</taxon>
        <taxon>Bacillati</taxon>
        <taxon>Actinomycetota</taxon>
        <taxon>Actinomycetes</taxon>
        <taxon>Actinopolysporales</taxon>
        <taxon>Actinopolysporaceae</taxon>
        <taxon>Actinopolyspora</taxon>
    </lineage>
</organism>
<reference evidence="4 7" key="2">
    <citation type="submission" date="2017-08" db="EMBL/GenBank/DDBJ databases">
        <title>The complete genome sequence of moderately halophilic actinomycete Actinopolyspora erythraea YIM 90600, the producer of novel erythromycin, novel actinopolysporins A-C and tubercidin.</title>
        <authorList>
            <person name="Yin M."/>
            <person name="Tang S."/>
        </authorList>
    </citation>
    <scope>NUCLEOTIDE SEQUENCE [LARGE SCALE GENOMIC DNA]</scope>
    <source>
        <strain evidence="4 7">YIM 90600</strain>
    </source>
</reference>
<gene>
    <name evidence="4" type="ORF">CDG81_09440</name>
    <name evidence="5" type="ORF">IL38_07210</name>
</gene>
<sequence>MTVTMPSALSTARESIDSHLRRALGRLDPDTRRVSEYHFGWVDADGAEDSRPGKALRPALVLLSARAVNGTEHRASHGAAAVELVHNFSLLHDDLMDGDISRRHRPTAWTVFGRSAALLAGDALLGLANDVMLETESPRALWAARELSGTVRELIAGQAADLDFEQRTEVGFDECQRMVAGKTAALIACSCSVGALLAGASEHTVLRLRGFGFELGMAFQLVDDLLGIWGDPEETGKPVLSDLRSRKKSMPVVHALNSDGDAGRRLRELYRQPEQLTEHQVEQAAELLRVAGSDEWTRNETERRLAAAHRQLRDADCQGTTEGLTELADFVLRRNQ</sequence>
<keyword evidence="3" id="KW-0808">Transferase</keyword>
<dbReference type="GO" id="GO:0008299">
    <property type="term" value="P:isoprenoid biosynthetic process"/>
    <property type="evidence" value="ECO:0007669"/>
    <property type="project" value="InterPro"/>
</dbReference>
<dbReference type="GO" id="GO:0004659">
    <property type="term" value="F:prenyltransferase activity"/>
    <property type="evidence" value="ECO:0007669"/>
    <property type="project" value="InterPro"/>
</dbReference>
<dbReference type="PROSITE" id="PS00444">
    <property type="entry name" value="POLYPRENYL_SYNTHASE_2"/>
    <property type="match status" value="1"/>
</dbReference>
<dbReference type="Pfam" id="PF00348">
    <property type="entry name" value="polyprenyl_synt"/>
    <property type="match status" value="1"/>
</dbReference>
<dbReference type="SFLD" id="SFLDS00005">
    <property type="entry name" value="Isoprenoid_Synthase_Type_I"/>
    <property type="match status" value="1"/>
</dbReference>
<reference evidence="5 6" key="1">
    <citation type="journal article" date="2014" name="PLoS ONE">
        <title>Identification and Characterization of a New Erythromycin Biosynthetic Gene Cluster in Actinopolyspora erythraea YIM90600, a Novel Erythronolide-Producing Halophilic Actinomycete Isolated from Salt Field.</title>
        <authorList>
            <person name="Chen D."/>
            <person name="Feng J."/>
            <person name="Huang L."/>
            <person name="Zhang Q."/>
            <person name="Wu J."/>
            <person name="Zhu X."/>
            <person name="Duan Y."/>
            <person name="Xu Z."/>
        </authorList>
    </citation>
    <scope>NUCLEOTIDE SEQUENCE [LARGE SCALE GENOMIC DNA]</scope>
    <source>
        <strain evidence="5 6">YIM90600</strain>
    </source>
</reference>
<dbReference type="SUPFAM" id="SSF48576">
    <property type="entry name" value="Terpenoid synthases"/>
    <property type="match status" value="1"/>
</dbReference>
<comment type="similarity">
    <text evidence="3">Belongs to the FPP/GGPP synthase family.</text>
</comment>
<evidence type="ECO:0000256" key="1">
    <source>
        <dbReference type="ARBA" id="ARBA00022723"/>
    </source>
</evidence>
<dbReference type="PANTHER" id="PTHR12001">
    <property type="entry name" value="GERANYLGERANYL PYROPHOSPHATE SYNTHASE"/>
    <property type="match status" value="1"/>
</dbReference>
<protein>
    <submittedName>
        <fullName evidence="5">Dimethylallyltranstransferase</fullName>
    </submittedName>
    <submittedName>
        <fullName evidence="4">Polyprenyl synthetase family protein</fullName>
    </submittedName>
</protein>
<dbReference type="SFLD" id="SFLDG01017">
    <property type="entry name" value="Polyprenyl_Transferase_Like"/>
    <property type="match status" value="1"/>
</dbReference>
<evidence type="ECO:0000313" key="7">
    <source>
        <dbReference type="Proteomes" id="UP000215043"/>
    </source>
</evidence>
<keyword evidence="6" id="KW-1185">Reference proteome</keyword>